<accession>A0A4U2PYG0</accession>
<organism evidence="1 2">
    <name type="scientific">Paenibacillus terrae</name>
    <dbReference type="NCBI Taxonomy" id="159743"/>
    <lineage>
        <taxon>Bacteria</taxon>
        <taxon>Bacillati</taxon>
        <taxon>Bacillota</taxon>
        <taxon>Bacilli</taxon>
        <taxon>Bacillales</taxon>
        <taxon>Paenibacillaceae</taxon>
        <taxon>Paenibacillus</taxon>
    </lineage>
</organism>
<dbReference type="AlphaFoldDB" id="A0A4U2PYG0"/>
<dbReference type="Proteomes" id="UP000308114">
    <property type="component" value="Unassembled WGS sequence"/>
</dbReference>
<sequence length="112" mass="12444">MTDKPRLIDADKLLKWIEESPEAEGFWGEGEMTVQATQSFDNLDDAIALGKFDPDSAKQPDIQVGDRVRHKRIDHGVGIVTGFSEGNTNVLFPRVYSSCLPENIVKVEGEEP</sequence>
<evidence type="ECO:0000313" key="2">
    <source>
        <dbReference type="Proteomes" id="UP000308114"/>
    </source>
</evidence>
<protein>
    <submittedName>
        <fullName evidence="1">Uncharacterized protein</fullName>
    </submittedName>
</protein>
<reference evidence="1 2" key="1">
    <citation type="submission" date="2018-01" db="EMBL/GenBank/DDBJ databases">
        <title>Bacillales members from the olive rhizosphere are effective biological control agents against Verticillium dahliae.</title>
        <authorList>
            <person name="Gomez-Lama C."/>
            <person name="Legarda G."/>
            <person name="Ruano-Rosa D."/>
            <person name="Pizarro-Tobias P."/>
            <person name="Valverde-Corredor A."/>
            <person name="Niqui J.L."/>
            <person name="Trivino J.C."/>
            <person name="Roca A."/>
            <person name="Mercado-Blanco J."/>
        </authorList>
    </citation>
    <scope>NUCLEOTIDE SEQUENCE [LARGE SCALE GENOMIC DNA]</scope>
    <source>
        <strain evidence="1 2">PIC167</strain>
    </source>
</reference>
<dbReference type="RefSeq" id="WP_137063707.1">
    <property type="nucleotide sequence ID" value="NZ_PNXQ01000016.1"/>
</dbReference>
<proteinExistence type="predicted"/>
<name>A0A4U2PYG0_9BACL</name>
<comment type="caution">
    <text evidence="1">The sequence shown here is derived from an EMBL/GenBank/DDBJ whole genome shotgun (WGS) entry which is preliminary data.</text>
</comment>
<dbReference type="EMBL" id="PNXQ01000016">
    <property type="protein sequence ID" value="TKH42088.1"/>
    <property type="molecule type" value="Genomic_DNA"/>
</dbReference>
<gene>
    <name evidence="1" type="ORF">C1I60_22595</name>
</gene>
<evidence type="ECO:0000313" key="1">
    <source>
        <dbReference type="EMBL" id="TKH42088.1"/>
    </source>
</evidence>